<gene>
    <name evidence="1" type="ORF">LVJ82_09170</name>
</gene>
<accession>A0ABY4E5R0</accession>
<dbReference type="Proteomes" id="UP000832011">
    <property type="component" value="Chromosome"/>
</dbReference>
<evidence type="ECO:0008006" key="3">
    <source>
        <dbReference type="Google" id="ProtNLM"/>
    </source>
</evidence>
<proteinExistence type="predicted"/>
<evidence type="ECO:0000313" key="1">
    <source>
        <dbReference type="EMBL" id="UOO91118.1"/>
    </source>
</evidence>
<dbReference type="EMBL" id="CP091511">
    <property type="protein sequence ID" value="UOO91118.1"/>
    <property type="molecule type" value="Genomic_DNA"/>
</dbReference>
<keyword evidence="2" id="KW-1185">Reference proteome</keyword>
<dbReference type="RefSeq" id="WP_058305117.1">
    <property type="nucleotide sequence ID" value="NZ_CABKVG010000006.1"/>
</dbReference>
<protein>
    <recommendedName>
        <fullName evidence="3">Lipoprotein</fullName>
    </recommendedName>
</protein>
<sequence length="247" mass="27903">MKHVALWALCGSVWACAPADKPVIEAPERLLLPYSDVRYQGKVYVESVSQQGTHMLNLDCHTPTAQQWSPRAADVLAYMRAAVNKQTLPALQLDARVPPPLTVLEQHTLQSVCQRRSVQESIDYPNHRRVTLLVDSIQILPEAVLPQTMTAWVVYERTPPAVSDMFPKLAHDAHLVQVQMACREGQNASHVRRSMLLNQGVVWAWMGGFGGLIADDDPLRRAVCRHYQVRPAQSDMQWRSEAYITQY</sequence>
<name>A0ABY4E5R0_9NEIS</name>
<evidence type="ECO:0000313" key="2">
    <source>
        <dbReference type="Proteomes" id="UP000832011"/>
    </source>
</evidence>
<reference evidence="1 2" key="1">
    <citation type="journal article" date="2022" name="Res Sq">
        <title>Evolution of multicellular longitudinally dividing oral cavity symbionts (Neisseriaceae).</title>
        <authorList>
            <person name="Nyongesa S."/>
            <person name="Weber P."/>
            <person name="Bernet E."/>
            <person name="Pullido F."/>
            <person name="Nieckarz M."/>
            <person name="Delaby M."/>
            <person name="Nieves C."/>
            <person name="Viehboeck T."/>
            <person name="Krause N."/>
            <person name="Rivera-Millot A."/>
            <person name="Nakamura A."/>
            <person name="Vischer N."/>
            <person name="VanNieuwenhze M."/>
            <person name="Brun Y."/>
            <person name="Cava F."/>
            <person name="Bulgheresi S."/>
            <person name="Veyrier F."/>
        </authorList>
    </citation>
    <scope>NUCLEOTIDE SEQUENCE [LARGE SCALE GENOMIC DNA]</scope>
    <source>
        <strain evidence="1 2">SN4</strain>
    </source>
</reference>
<organism evidence="1 2">
    <name type="scientific">Vitreoscilla massiliensis</name>
    <dbReference type="NCBI Taxonomy" id="1689272"/>
    <lineage>
        <taxon>Bacteria</taxon>
        <taxon>Pseudomonadati</taxon>
        <taxon>Pseudomonadota</taxon>
        <taxon>Betaproteobacteria</taxon>
        <taxon>Neisseriales</taxon>
        <taxon>Neisseriaceae</taxon>
        <taxon>Vitreoscilla</taxon>
    </lineage>
</organism>